<feature type="transmembrane region" description="Helical" evidence="1">
    <location>
        <begin position="73"/>
        <end position="92"/>
    </location>
</feature>
<organism evidence="2 3">
    <name type="scientific">Caballeronia telluris</name>
    <dbReference type="NCBI Taxonomy" id="326475"/>
    <lineage>
        <taxon>Bacteria</taxon>
        <taxon>Pseudomonadati</taxon>
        <taxon>Pseudomonadota</taxon>
        <taxon>Betaproteobacteria</taxon>
        <taxon>Burkholderiales</taxon>
        <taxon>Burkholderiaceae</taxon>
        <taxon>Caballeronia</taxon>
    </lineage>
</organism>
<dbReference type="EMBL" id="FCNZ02000025">
    <property type="protein sequence ID" value="SAL74935.1"/>
    <property type="molecule type" value="Genomic_DNA"/>
</dbReference>
<keyword evidence="1" id="KW-1133">Transmembrane helix</keyword>
<keyword evidence="3" id="KW-1185">Reference proteome</keyword>
<feature type="transmembrane region" description="Helical" evidence="1">
    <location>
        <begin position="48"/>
        <end position="67"/>
    </location>
</feature>
<name>A0A158K1U2_9BURK</name>
<gene>
    <name evidence="2" type="ORF">AWB66_05092</name>
</gene>
<reference evidence="2" key="1">
    <citation type="submission" date="2016-01" db="EMBL/GenBank/DDBJ databases">
        <authorList>
            <person name="Peeters Charlotte."/>
        </authorList>
    </citation>
    <scope>NUCLEOTIDE SEQUENCE</scope>
    <source>
        <strain evidence="2">LMG 22936</strain>
    </source>
</reference>
<dbReference type="STRING" id="326475.AWB66_05092"/>
<dbReference type="AlphaFoldDB" id="A0A158K1U2"/>
<dbReference type="GO" id="GO:0055085">
    <property type="term" value="P:transmembrane transport"/>
    <property type="evidence" value="ECO:0007669"/>
    <property type="project" value="InterPro"/>
</dbReference>
<dbReference type="Proteomes" id="UP000054717">
    <property type="component" value="Unassembled WGS sequence"/>
</dbReference>
<evidence type="ECO:0000313" key="3">
    <source>
        <dbReference type="Proteomes" id="UP000054717"/>
    </source>
</evidence>
<dbReference type="InterPro" id="IPR007251">
    <property type="entry name" value="Iron_permease_Fet4"/>
</dbReference>
<comment type="caution">
    <text evidence="2">The sequence shown here is derived from an EMBL/GenBank/DDBJ whole genome shotgun (WGS) entry which is preliminary data.</text>
</comment>
<accession>A0A158K1U2</accession>
<keyword evidence="1" id="KW-0812">Transmembrane</keyword>
<sequence>MRNNPPLSTDELETVPDTSSPAYAAGHPLTRAFDAFASAVTRWAGSPLAFALAVTSVVVWAVTGPFFHYSENWQLVINTGTTIITFVMVFLIQQSQNKDSVALHLKLNELIASHRAASDKLIGIEDASEEELRRLAAAYLRVASGTTTDVAPSEEDSLVQKAEDC</sequence>
<evidence type="ECO:0000313" key="2">
    <source>
        <dbReference type="EMBL" id="SAL74935.1"/>
    </source>
</evidence>
<proteinExistence type="predicted"/>
<keyword evidence="1" id="KW-0472">Membrane</keyword>
<evidence type="ECO:0000256" key="1">
    <source>
        <dbReference type="SAM" id="Phobius"/>
    </source>
</evidence>
<dbReference type="Pfam" id="PF04120">
    <property type="entry name" value="Iron_permease"/>
    <property type="match status" value="1"/>
</dbReference>
<protein>
    <submittedName>
        <fullName evidence="2">Low affinity iron permease</fullName>
    </submittedName>
</protein>